<sequence length="221" mass="23574">MGETVTLHTRNGEIGGYAARPARTPAGGIVLVQEIFGVNAHIRGVVDRFAEEGYATVAPAVFDHVERGIELGYDEAGFKRGRDLVGQLGIDRAVADVAAAAGWLRDQGVARVAAVGYCWGGSVAFLANTRLGLPSVSYYGGRTLPFVHEVPRAPMLFHFGEADPYITPADVQAHRDALPDAQVHTYPAGHGFNCEQRADYDAASAKLALERTLAFLRAALA</sequence>
<dbReference type="InterPro" id="IPR002925">
    <property type="entry name" value="Dienelactn_hydro"/>
</dbReference>
<dbReference type="Proteomes" id="UP001595892">
    <property type="component" value="Unassembled WGS sequence"/>
</dbReference>
<reference evidence="3" key="1">
    <citation type="journal article" date="2019" name="Int. J. Syst. Evol. Microbiol.">
        <title>The Global Catalogue of Microorganisms (GCM) 10K type strain sequencing project: providing services to taxonomists for standard genome sequencing and annotation.</title>
        <authorList>
            <consortium name="The Broad Institute Genomics Platform"/>
            <consortium name="The Broad Institute Genome Sequencing Center for Infectious Disease"/>
            <person name="Wu L."/>
            <person name="Ma J."/>
        </authorList>
    </citation>
    <scope>NUCLEOTIDE SEQUENCE [LARGE SCALE GENOMIC DNA]</scope>
    <source>
        <strain evidence="3">CGMCC 1.13574</strain>
    </source>
</reference>
<dbReference type="PANTHER" id="PTHR46623:SF6">
    <property type="entry name" value="ALPHA_BETA-HYDROLASES SUPERFAMILY PROTEIN"/>
    <property type="match status" value="1"/>
</dbReference>
<dbReference type="InterPro" id="IPR051049">
    <property type="entry name" value="Dienelactone_hydrolase-like"/>
</dbReference>
<proteinExistence type="predicted"/>
<organism evidence="2 3">
    <name type="scientific">Coralloluteibacterium thermophilum</name>
    <dbReference type="NCBI Taxonomy" id="2707049"/>
    <lineage>
        <taxon>Bacteria</taxon>
        <taxon>Pseudomonadati</taxon>
        <taxon>Pseudomonadota</taxon>
        <taxon>Gammaproteobacteria</taxon>
        <taxon>Lysobacterales</taxon>
        <taxon>Lysobacteraceae</taxon>
        <taxon>Coralloluteibacterium</taxon>
    </lineage>
</organism>
<keyword evidence="2" id="KW-0378">Hydrolase</keyword>
<evidence type="ECO:0000259" key="1">
    <source>
        <dbReference type="Pfam" id="PF01738"/>
    </source>
</evidence>
<dbReference type="Gene3D" id="3.40.50.1820">
    <property type="entry name" value="alpha/beta hydrolase"/>
    <property type="match status" value="1"/>
</dbReference>
<dbReference type="Pfam" id="PF01738">
    <property type="entry name" value="DLH"/>
    <property type="match status" value="1"/>
</dbReference>
<evidence type="ECO:0000313" key="3">
    <source>
        <dbReference type="Proteomes" id="UP001595892"/>
    </source>
</evidence>
<accession>A0ABV9NK70</accession>
<dbReference type="EMBL" id="JBHSGG010000023">
    <property type="protein sequence ID" value="MFC4728215.1"/>
    <property type="molecule type" value="Genomic_DNA"/>
</dbReference>
<dbReference type="EC" id="3.1.-.-" evidence="2"/>
<name>A0ABV9NK70_9GAMM</name>
<evidence type="ECO:0000313" key="2">
    <source>
        <dbReference type="EMBL" id="MFC4728215.1"/>
    </source>
</evidence>
<feature type="domain" description="Dienelactone hydrolase" evidence="1">
    <location>
        <begin position="14"/>
        <end position="219"/>
    </location>
</feature>
<comment type="caution">
    <text evidence="2">The sequence shown here is derived from an EMBL/GenBank/DDBJ whole genome shotgun (WGS) entry which is preliminary data.</text>
</comment>
<dbReference type="RefSeq" id="WP_377004241.1">
    <property type="nucleotide sequence ID" value="NZ_JBHSGG010000023.1"/>
</dbReference>
<protein>
    <submittedName>
        <fullName evidence="2">Dienelactone hydrolase family protein</fullName>
        <ecNumber evidence="2">3.1.-.-</ecNumber>
    </submittedName>
</protein>
<dbReference type="SUPFAM" id="SSF53474">
    <property type="entry name" value="alpha/beta-Hydrolases"/>
    <property type="match status" value="1"/>
</dbReference>
<keyword evidence="3" id="KW-1185">Reference proteome</keyword>
<dbReference type="GO" id="GO:0016787">
    <property type="term" value="F:hydrolase activity"/>
    <property type="evidence" value="ECO:0007669"/>
    <property type="project" value="UniProtKB-KW"/>
</dbReference>
<dbReference type="PANTHER" id="PTHR46623">
    <property type="entry name" value="CARBOXYMETHYLENEBUTENOLIDASE-RELATED"/>
    <property type="match status" value="1"/>
</dbReference>
<gene>
    <name evidence="2" type="ORF">ACFO3Q_08545</name>
</gene>
<dbReference type="InterPro" id="IPR029058">
    <property type="entry name" value="AB_hydrolase_fold"/>
</dbReference>